<feature type="compositionally biased region" description="Basic and acidic residues" evidence="1">
    <location>
        <begin position="21"/>
        <end position="38"/>
    </location>
</feature>
<comment type="caution">
    <text evidence="2">The sequence shown here is derived from an EMBL/GenBank/DDBJ whole genome shotgun (WGS) entry which is preliminary data.</text>
</comment>
<dbReference type="Proteomes" id="UP001176468">
    <property type="component" value="Unassembled WGS sequence"/>
</dbReference>
<evidence type="ECO:0000313" key="3">
    <source>
        <dbReference type="Proteomes" id="UP001176468"/>
    </source>
</evidence>
<evidence type="ECO:0000256" key="1">
    <source>
        <dbReference type="SAM" id="MobiDB-lite"/>
    </source>
</evidence>
<proteinExistence type="predicted"/>
<reference evidence="2" key="1">
    <citation type="submission" date="2023-07" db="EMBL/GenBank/DDBJ databases">
        <authorList>
            <person name="Kim M.K."/>
        </authorList>
    </citation>
    <scope>NUCLEOTIDE SEQUENCE</scope>
    <source>
        <strain evidence="2">CA1-15</strain>
    </source>
</reference>
<gene>
    <name evidence="2" type="ORF">Q5H94_17740</name>
</gene>
<keyword evidence="3" id="KW-1185">Reference proteome</keyword>
<sequence length="79" mass="9416">MPVLTRSAMCRLFPIEREDHAETNREHEDHHGNKDIVTDRTSVVKTEECDTYPQNQQGQRYADFPDFGPRRRRFRREAA</sequence>
<protein>
    <submittedName>
        <fullName evidence="2">Uncharacterized protein</fullName>
    </submittedName>
</protein>
<feature type="region of interest" description="Disordered" evidence="1">
    <location>
        <begin position="21"/>
        <end position="79"/>
    </location>
</feature>
<name>A0ABT9A4A8_9SPHN</name>
<evidence type="ECO:0000313" key="2">
    <source>
        <dbReference type="EMBL" id="MDO7844174.1"/>
    </source>
</evidence>
<feature type="compositionally biased region" description="Basic residues" evidence="1">
    <location>
        <begin position="70"/>
        <end position="79"/>
    </location>
</feature>
<dbReference type="RefSeq" id="WP_304562631.1">
    <property type="nucleotide sequence ID" value="NZ_JAUQSZ010000014.1"/>
</dbReference>
<accession>A0ABT9A4A8</accession>
<organism evidence="2 3">
    <name type="scientific">Sphingomonas immobilis</name>
    <dbReference type="NCBI Taxonomy" id="3063997"/>
    <lineage>
        <taxon>Bacteria</taxon>
        <taxon>Pseudomonadati</taxon>
        <taxon>Pseudomonadota</taxon>
        <taxon>Alphaproteobacteria</taxon>
        <taxon>Sphingomonadales</taxon>
        <taxon>Sphingomonadaceae</taxon>
        <taxon>Sphingomonas</taxon>
    </lineage>
</organism>
<dbReference type="EMBL" id="JAUQSZ010000014">
    <property type="protein sequence ID" value="MDO7844174.1"/>
    <property type="molecule type" value="Genomic_DNA"/>
</dbReference>